<dbReference type="PROSITE" id="PS51186">
    <property type="entry name" value="GNAT"/>
    <property type="match status" value="1"/>
</dbReference>
<dbReference type="Gene3D" id="3.40.630.30">
    <property type="match status" value="1"/>
</dbReference>
<organism evidence="4 5">
    <name type="scientific">Segetibacter aerophilus</name>
    <dbReference type="NCBI Taxonomy" id="670293"/>
    <lineage>
        <taxon>Bacteria</taxon>
        <taxon>Pseudomonadati</taxon>
        <taxon>Bacteroidota</taxon>
        <taxon>Chitinophagia</taxon>
        <taxon>Chitinophagales</taxon>
        <taxon>Chitinophagaceae</taxon>
        <taxon>Segetibacter</taxon>
    </lineage>
</organism>
<name>A0A512BAE1_9BACT</name>
<gene>
    <name evidence="4" type="ORF">SAE01_14220</name>
</gene>
<keyword evidence="5" id="KW-1185">Reference proteome</keyword>
<evidence type="ECO:0000256" key="2">
    <source>
        <dbReference type="ARBA" id="ARBA00023315"/>
    </source>
</evidence>
<dbReference type="EMBL" id="BJYT01000004">
    <property type="protein sequence ID" value="GEO08926.1"/>
    <property type="molecule type" value="Genomic_DNA"/>
</dbReference>
<keyword evidence="1 4" id="KW-0808">Transferase</keyword>
<dbReference type="SUPFAM" id="SSF55729">
    <property type="entry name" value="Acyl-CoA N-acyltransferases (Nat)"/>
    <property type="match status" value="1"/>
</dbReference>
<proteinExistence type="predicted"/>
<feature type="domain" description="N-acetyltransferase" evidence="3">
    <location>
        <begin position="1"/>
        <end position="169"/>
    </location>
</feature>
<evidence type="ECO:0000313" key="5">
    <source>
        <dbReference type="Proteomes" id="UP000321513"/>
    </source>
</evidence>
<dbReference type="InterPro" id="IPR050832">
    <property type="entry name" value="Bact_Acetyltransf"/>
</dbReference>
<dbReference type="InterPro" id="IPR000182">
    <property type="entry name" value="GNAT_dom"/>
</dbReference>
<protein>
    <submittedName>
        <fullName evidence="4">N-acetyltransferase</fullName>
    </submittedName>
</protein>
<evidence type="ECO:0000256" key="1">
    <source>
        <dbReference type="ARBA" id="ARBA00022679"/>
    </source>
</evidence>
<accession>A0A512BAE1</accession>
<dbReference type="PANTHER" id="PTHR43877:SF2">
    <property type="entry name" value="AMINOALKYLPHOSPHONATE N-ACETYLTRANSFERASE-RELATED"/>
    <property type="match status" value="1"/>
</dbReference>
<dbReference type="Pfam" id="PF00583">
    <property type="entry name" value="Acetyltransf_1"/>
    <property type="match status" value="1"/>
</dbReference>
<dbReference type="AlphaFoldDB" id="A0A512BAE1"/>
<dbReference type="PANTHER" id="PTHR43877">
    <property type="entry name" value="AMINOALKYLPHOSPHONATE N-ACETYLTRANSFERASE-RELATED-RELATED"/>
    <property type="match status" value="1"/>
</dbReference>
<reference evidence="4 5" key="1">
    <citation type="submission" date="2019-07" db="EMBL/GenBank/DDBJ databases">
        <title>Whole genome shotgun sequence of Segetibacter aerophilus NBRC 106135.</title>
        <authorList>
            <person name="Hosoyama A."/>
            <person name="Uohara A."/>
            <person name="Ohji S."/>
            <person name="Ichikawa N."/>
        </authorList>
    </citation>
    <scope>NUCLEOTIDE SEQUENCE [LARGE SCALE GENOMIC DNA]</scope>
    <source>
        <strain evidence="4 5">NBRC 106135</strain>
    </source>
</reference>
<dbReference type="Proteomes" id="UP000321513">
    <property type="component" value="Unassembled WGS sequence"/>
</dbReference>
<dbReference type="GO" id="GO:0016747">
    <property type="term" value="F:acyltransferase activity, transferring groups other than amino-acyl groups"/>
    <property type="evidence" value="ECO:0007669"/>
    <property type="project" value="InterPro"/>
</dbReference>
<sequence>MKILQAELTDVAAICALVNSAYRGDTSRKGWTTEADLLDGIRIDEQMLEDYIEHKNSCILKCVDDANAIIGCVYLKQEREHLYLGMLTVLPELQAKGIGKLLLRASEERARQKGCKSIVMTVITSRTELIEWYKRHGYKETGEKQPFPKSERFGKPKQPLEFLVMEKSL</sequence>
<comment type="caution">
    <text evidence="4">The sequence shown here is derived from an EMBL/GenBank/DDBJ whole genome shotgun (WGS) entry which is preliminary data.</text>
</comment>
<dbReference type="CDD" id="cd04301">
    <property type="entry name" value="NAT_SF"/>
    <property type="match status" value="1"/>
</dbReference>
<evidence type="ECO:0000313" key="4">
    <source>
        <dbReference type="EMBL" id="GEO08926.1"/>
    </source>
</evidence>
<dbReference type="InterPro" id="IPR016181">
    <property type="entry name" value="Acyl_CoA_acyltransferase"/>
</dbReference>
<dbReference type="RefSeq" id="WP_147202984.1">
    <property type="nucleotide sequence ID" value="NZ_BJYT01000004.1"/>
</dbReference>
<dbReference type="OrthoDB" id="9796381at2"/>
<evidence type="ECO:0000259" key="3">
    <source>
        <dbReference type="PROSITE" id="PS51186"/>
    </source>
</evidence>
<keyword evidence="2" id="KW-0012">Acyltransferase</keyword>